<proteinExistence type="predicted"/>
<keyword evidence="6 8" id="KW-1133">Transmembrane helix</keyword>
<keyword evidence="5" id="KW-0067">ATP-binding</keyword>
<evidence type="ECO:0000256" key="7">
    <source>
        <dbReference type="ARBA" id="ARBA00023136"/>
    </source>
</evidence>
<gene>
    <name evidence="11" type="ORF">AB1Y20_013697</name>
</gene>
<dbReference type="GO" id="GO:0140359">
    <property type="term" value="F:ABC-type transporter activity"/>
    <property type="evidence" value="ECO:0007669"/>
    <property type="project" value="InterPro"/>
</dbReference>
<dbReference type="SUPFAM" id="SSF52540">
    <property type="entry name" value="P-loop containing nucleoside triphosphate hydrolases"/>
    <property type="match status" value="1"/>
</dbReference>
<dbReference type="GO" id="GO:0016887">
    <property type="term" value="F:ATP hydrolysis activity"/>
    <property type="evidence" value="ECO:0007669"/>
    <property type="project" value="InterPro"/>
</dbReference>
<comment type="subcellular location">
    <subcellularLocation>
        <location evidence="1">Membrane</location>
        <topology evidence="1">Multi-pass membrane protein</topology>
    </subcellularLocation>
</comment>
<dbReference type="InterPro" id="IPR003593">
    <property type="entry name" value="AAA+_ATPase"/>
</dbReference>
<evidence type="ECO:0000256" key="4">
    <source>
        <dbReference type="ARBA" id="ARBA00022741"/>
    </source>
</evidence>
<comment type="caution">
    <text evidence="11">The sequence shown here is derived from an EMBL/GenBank/DDBJ whole genome shotgun (WGS) entry which is preliminary data.</text>
</comment>
<feature type="transmembrane region" description="Helical" evidence="8">
    <location>
        <begin position="371"/>
        <end position="392"/>
    </location>
</feature>
<keyword evidence="2" id="KW-0813">Transport</keyword>
<name>A0AB34IFU4_PRYPA</name>
<keyword evidence="12" id="KW-1185">Reference proteome</keyword>
<organism evidence="11 12">
    <name type="scientific">Prymnesium parvum</name>
    <name type="common">Toxic golden alga</name>
    <dbReference type="NCBI Taxonomy" id="97485"/>
    <lineage>
        <taxon>Eukaryota</taxon>
        <taxon>Haptista</taxon>
        <taxon>Haptophyta</taxon>
        <taxon>Prymnesiophyceae</taxon>
        <taxon>Prymnesiales</taxon>
        <taxon>Prymnesiaceae</taxon>
        <taxon>Prymnesium</taxon>
    </lineage>
</organism>
<dbReference type="Gene3D" id="3.40.50.300">
    <property type="entry name" value="P-loop containing nucleotide triphosphate hydrolases"/>
    <property type="match status" value="1"/>
</dbReference>
<dbReference type="CDD" id="cd03213">
    <property type="entry name" value="ABCG_EPDR"/>
    <property type="match status" value="1"/>
</dbReference>
<evidence type="ECO:0000256" key="3">
    <source>
        <dbReference type="ARBA" id="ARBA00022692"/>
    </source>
</evidence>
<dbReference type="AlphaFoldDB" id="A0AB34IFU4"/>
<evidence type="ECO:0000259" key="10">
    <source>
        <dbReference type="PROSITE" id="PS50893"/>
    </source>
</evidence>
<dbReference type="InterPro" id="IPR043926">
    <property type="entry name" value="ABCG_dom"/>
</dbReference>
<feature type="signal peptide" evidence="9">
    <location>
        <begin position="1"/>
        <end position="16"/>
    </location>
</feature>
<feature type="transmembrane region" description="Helical" evidence="8">
    <location>
        <begin position="486"/>
        <end position="508"/>
    </location>
</feature>
<evidence type="ECO:0000256" key="2">
    <source>
        <dbReference type="ARBA" id="ARBA00022448"/>
    </source>
</evidence>
<feature type="transmembrane region" description="Helical" evidence="8">
    <location>
        <begin position="404"/>
        <end position="423"/>
    </location>
</feature>
<evidence type="ECO:0000256" key="5">
    <source>
        <dbReference type="ARBA" id="ARBA00022840"/>
    </source>
</evidence>
<dbReference type="PROSITE" id="PS00211">
    <property type="entry name" value="ABC_TRANSPORTER_1"/>
    <property type="match status" value="1"/>
</dbReference>
<dbReference type="PANTHER" id="PTHR48041">
    <property type="entry name" value="ABC TRANSPORTER G FAMILY MEMBER 28"/>
    <property type="match status" value="1"/>
</dbReference>
<dbReference type="PROSITE" id="PS50893">
    <property type="entry name" value="ABC_TRANSPORTER_2"/>
    <property type="match status" value="1"/>
</dbReference>
<dbReference type="Pfam" id="PF19055">
    <property type="entry name" value="ABC2_membrane_7"/>
    <property type="match status" value="1"/>
</dbReference>
<feature type="transmembrane region" description="Helical" evidence="8">
    <location>
        <begin position="452"/>
        <end position="474"/>
    </location>
</feature>
<feature type="transmembrane region" description="Helical" evidence="8">
    <location>
        <begin position="514"/>
        <end position="534"/>
    </location>
</feature>
<keyword evidence="3 8" id="KW-0812">Transmembrane</keyword>
<feature type="chain" id="PRO_5044196766" description="ABC transporter domain-containing protein" evidence="9">
    <location>
        <begin position="17"/>
        <end position="642"/>
    </location>
</feature>
<evidence type="ECO:0000313" key="12">
    <source>
        <dbReference type="Proteomes" id="UP001515480"/>
    </source>
</evidence>
<dbReference type="InterPro" id="IPR003439">
    <property type="entry name" value="ABC_transporter-like_ATP-bd"/>
</dbReference>
<dbReference type="Pfam" id="PF00005">
    <property type="entry name" value="ABC_tran"/>
    <property type="match status" value="1"/>
</dbReference>
<dbReference type="InterPro" id="IPR050352">
    <property type="entry name" value="ABCG_transporters"/>
</dbReference>
<evidence type="ECO:0000313" key="11">
    <source>
        <dbReference type="EMBL" id="KAL1499188.1"/>
    </source>
</evidence>
<evidence type="ECO:0000256" key="6">
    <source>
        <dbReference type="ARBA" id="ARBA00022989"/>
    </source>
</evidence>
<dbReference type="GO" id="GO:0016020">
    <property type="term" value="C:membrane"/>
    <property type="evidence" value="ECO:0007669"/>
    <property type="project" value="UniProtKB-SubCell"/>
</dbReference>
<dbReference type="EMBL" id="JBGBPQ010000026">
    <property type="protein sequence ID" value="KAL1499188.1"/>
    <property type="molecule type" value="Genomic_DNA"/>
</dbReference>
<dbReference type="SMART" id="SM00382">
    <property type="entry name" value="AAA"/>
    <property type="match status" value="1"/>
</dbReference>
<evidence type="ECO:0000256" key="1">
    <source>
        <dbReference type="ARBA" id="ARBA00004141"/>
    </source>
</evidence>
<dbReference type="Pfam" id="PF01061">
    <property type="entry name" value="ABC2_membrane"/>
    <property type="match status" value="1"/>
</dbReference>
<keyword evidence="4" id="KW-0547">Nucleotide-binding</keyword>
<keyword evidence="9" id="KW-0732">Signal</keyword>
<sequence>MGTALAFLSTIAVASASPWLLLPPIVTAAPTTNRTGASLEWRNLTFVSGSKEILKDAGGSASAGRILAIMGPSGSGKTTLLNALAGQLKAGKKASITGTLLIDGQAAGGASSVPSLQQAYVRQEDIFYTQMTVRETLMFAAQMKLPRSMPLDEKRDLVDSLISKLSLVTAAETIVGDSKTRGISGGERKRLSIGCELLSNPSLLFLDEPTSGLDSYQAQQVVAALKRLADEGCTIIMSIHQPRGSIFNMFDDLLLLSEGRTVYHGKASEVSSYLKRFGYVCPSGINPGEFAVDLVSKSYLSESSMKEADARILKFAAYANEQLPELKPPSHASFAVGPEAAARRKSFPSSAFTQFKLLFRRSWREVARSRAALGIKVVQQVMISFIYGGIYSLDNSQRSIQDRFGLLSLIAIGAGNLALASTVRTFPKEKAIVVTERAKNMYGMVPYFASKAFAEAPVIAALSALGGVCVYPLVGLQRSWGKFAKFLGTLCLEGFASGGLGLLIGAAAPSTDTAFAMFPPILVLMIIFNGFNVAEGSTPKALRWIPQVSFIRWCTEGLAVNEFSGLKFTCDEGFRGPYTETGEAALARVSMDRSSVRRTAIAQTSIIAGCYGATLHVLRQNKPRFLSITPPRPIAACSANSR</sequence>
<dbReference type="PANTHER" id="PTHR48041:SF41">
    <property type="entry name" value="ABC TRANSPORTER G FAMILY"/>
    <property type="match status" value="1"/>
</dbReference>
<dbReference type="InterPro" id="IPR017871">
    <property type="entry name" value="ABC_transporter-like_CS"/>
</dbReference>
<evidence type="ECO:0000256" key="8">
    <source>
        <dbReference type="SAM" id="Phobius"/>
    </source>
</evidence>
<protein>
    <recommendedName>
        <fullName evidence="10">ABC transporter domain-containing protein</fullName>
    </recommendedName>
</protein>
<dbReference type="InterPro" id="IPR027417">
    <property type="entry name" value="P-loop_NTPase"/>
</dbReference>
<dbReference type="GO" id="GO:0005524">
    <property type="term" value="F:ATP binding"/>
    <property type="evidence" value="ECO:0007669"/>
    <property type="project" value="UniProtKB-KW"/>
</dbReference>
<dbReference type="InterPro" id="IPR013525">
    <property type="entry name" value="ABC2_TM"/>
</dbReference>
<reference evidence="11 12" key="1">
    <citation type="journal article" date="2024" name="Science">
        <title>Giant polyketide synthase enzymes in the biosynthesis of giant marine polyether toxins.</title>
        <authorList>
            <person name="Fallon T.R."/>
            <person name="Shende V.V."/>
            <person name="Wierzbicki I.H."/>
            <person name="Pendleton A.L."/>
            <person name="Watervoot N.F."/>
            <person name="Auber R.P."/>
            <person name="Gonzalez D.J."/>
            <person name="Wisecaver J.H."/>
            <person name="Moore B.S."/>
        </authorList>
    </citation>
    <scope>NUCLEOTIDE SEQUENCE [LARGE SCALE GENOMIC DNA]</scope>
    <source>
        <strain evidence="11 12">12B1</strain>
    </source>
</reference>
<keyword evidence="7 8" id="KW-0472">Membrane</keyword>
<evidence type="ECO:0000256" key="9">
    <source>
        <dbReference type="SAM" id="SignalP"/>
    </source>
</evidence>
<accession>A0AB34IFU4</accession>
<dbReference type="Proteomes" id="UP001515480">
    <property type="component" value="Unassembled WGS sequence"/>
</dbReference>
<feature type="domain" description="ABC transporter" evidence="10">
    <location>
        <begin position="39"/>
        <end position="283"/>
    </location>
</feature>